<evidence type="ECO:0000313" key="3">
    <source>
        <dbReference type="Proteomes" id="UP000601223"/>
    </source>
</evidence>
<gene>
    <name evidence="2" type="ORF">Cba03nite_76400</name>
</gene>
<evidence type="ECO:0000256" key="1">
    <source>
        <dbReference type="SAM" id="Phobius"/>
    </source>
</evidence>
<dbReference type="AlphaFoldDB" id="A0A8J3NNG2"/>
<reference evidence="2 3" key="1">
    <citation type="submission" date="2021-01" db="EMBL/GenBank/DDBJ databases">
        <title>Whole genome shotgun sequence of Catellatospora bangladeshensis NBRC 107357.</title>
        <authorList>
            <person name="Komaki H."/>
            <person name="Tamura T."/>
        </authorList>
    </citation>
    <scope>NUCLEOTIDE SEQUENCE [LARGE SCALE GENOMIC DNA]</scope>
    <source>
        <strain evidence="2 3">NBRC 107357</strain>
    </source>
</reference>
<proteinExistence type="predicted"/>
<evidence type="ECO:0008006" key="4">
    <source>
        <dbReference type="Google" id="ProtNLM"/>
    </source>
</evidence>
<comment type="caution">
    <text evidence="2">The sequence shown here is derived from an EMBL/GenBank/DDBJ whole genome shotgun (WGS) entry which is preliminary data.</text>
</comment>
<organism evidence="2 3">
    <name type="scientific">Catellatospora bangladeshensis</name>
    <dbReference type="NCBI Taxonomy" id="310355"/>
    <lineage>
        <taxon>Bacteria</taxon>
        <taxon>Bacillati</taxon>
        <taxon>Actinomycetota</taxon>
        <taxon>Actinomycetes</taxon>
        <taxon>Micromonosporales</taxon>
        <taxon>Micromonosporaceae</taxon>
        <taxon>Catellatospora</taxon>
    </lineage>
</organism>
<keyword evidence="1" id="KW-0812">Transmembrane</keyword>
<dbReference type="Proteomes" id="UP000601223">
    <property type="component" value="Unassembled WGS sequence"/>
</dbReference>
<keyword evidence="1" id="KW-0472">Membrane</keyword>
<name>A0A8J3NNG2_9ACTN</name>
<keyword evidence="3" id="KW-1185">Reference proteome</keyword>
<feature type="transmembrane region" description="Helical" evidence="1">
    <location>
        <begin position="52"/>
        <end position="69"/>
    </location>
</feature>
<protein>
    <recommendedName>
        <fullName evidence="4">YcxB family protein</fullName>
    </recommendedName>
</protein>
<sequence>MRIEFTFSRSPEYFRQQLKADAKRAVRRDVLRAVVLAVVGVVFVFISQGEGVALVVGAVALLAALSLPWRAWQVFKAAVTVPAAWCGPRSWVVTDEGVESSTDLTSTRWSWQAVLRVEERPNAYLLWQDGPAMFDLPREPLTAVEDAEIRAFLLDRGLLRP</sequence>
<feature type="transmembrane region" description="Helical" evidence="1">
    <location>
        <begin position="29"/>
        <end position="46"/>
    </location>
</feature>
<keyword evidence="1" id="KW-1133">Transmembrane helix</keyword>
<evidence type="ECO:0000313" key="2">
    <source>
        <dbReference type="EMBL" id="GIF86291.1"/>
    </source>
</evidence>
<accession>A0A8J3NNG2</accession>
<dbReference type="RefSeq" id="WP_203757170.1">
    <property type="nucleotide sequence ID" value="NZ_BONF01000064.1"/>
</dbReference>
<dbReference type="EMBL" id="BONF01000064">
    <property type="protein sequence ID" value="GIF86291.1"/>
    <property type="molecule type" value="Genomic_DNA"/>
</dbReference>